<comment type="subcellular location">
    <subcellularLocation>
        <location evidence="2">Cell membrane</location>
        <topology evidence="2">Multi-pass membrane protein</topology>
    </subcellularLocation>
</comment>
<feature type="modified residue" description="Phosphohistidine" evidence="16">
    <location>
        <position position="1065"/>
    </location>
</feature>
<evidence type="ECO:0000256" key="15">
    <source>
        <dbReference type="ARBA" id="ARBA00070152"/>
    </source>
</evidence>
<keyword evidence="9" id="KW-0067">ATP-binding</keyword>
<feature type="transmembrane region" description="Helical" evidence="18">
    <location>
        <begin position="361"/>
        <end position="384"/>
    </location>
</feature>
<dbReference type="PROSITE" id="PS50110">
    <property type="entry name" value="RESPONSE_REGULATORY"/>
    <property type="match status" value="1"/>
</dbReference>
<dbReference type="Pfam" id="PF00072">
    <property type="entry name" value="Response_reg"/>
    <property type="match status" value="1"/>
</dbReference>
<dbReference type="InterPro" id="IPR036097">
    <property type="entry name" value="HisK_dim/P_sf"/>
</dbReference>
<evidence type="ECO:0000256" key="6">
    <source>
        <dbReference type="ARBA" id="ARBA00022692"/>
    </source>
</evidence>
<reference evidence="22 23" key="1">
    <citation type="submission" date="2017-12" db="EMBL/GenBank/DDBJ databases">
        <title>Draft genome sequence of Ralstonia pickettii 52.</title>
        <authorList>
            <person name="Zheng B."/>
        </authorList>
    </citation>
    <scope>NUCLEOTIDE SEQUENCE [LARGE SCALE GENOMIC DNA]</scope>
    <source>
        <strain evidence="22 23">52</strain>
    </source>
</reference>
<dbReference type="Gene3D" id="1.10.287.130">
    <property type="match status" value="1"/>
</dbReference>
<comment type="function">
    <text evidence="14">Member of the two-component regulatory system BvgS/BvgA. Phosphorylates BvgA via a four-step phosphorelay in response to environmental signals.</text>
</comment>
<name>A0A2N4TRJ0_RALPI</name>
<keyword evidence="10 18" id="KW-1133">Transmembrane helix</keyword>
<evidence type="ECO:0000259" key="20">
    <source>
        <dbReference type="PROSITE" id="PS50110"/>
    </source>
</evidence>
<dbReference type="PROSITE" id="PS50894">
    <property type="entry name" value="HPT"/>
    <property type="match status" value="1"/>
</dbReference>
<dbReference type="Gene3D" id="3.40.50.2300">
    <property type="match status" value="1"/>
</dbReference>
<dbReference type="CDD" id="cd00082">
    <property type="entry name" value="HisKA"/>
    <property type="match status" value="1"/>
</dbReference>
<evidence type="ECO:0000256" key="1">
    <source>
        <dbReference type="ARBA" id="ARBA00000085"/>
    </source>
</evidence>
<dbReference type="SUPFAM" id="SSF52172">
    <property type="entry name" value="CheY-like"/>
    <property type="match status" value="1"/>
</dbReference>
<evidence type="ECO:0000256" key="8">
    <source>
        <dbReference type="ARBA" id="ARBA00022741"/>
    </source>
</evidence>
<feature type="modified residue" description="4-aspartylphosphate" evidence="17">
    <location>
        <position position="938"/>
    </location>
</feature>
<feature type="domain" description="Response regulatory" evidence="20">
    <location>
        <begin position="889"/>
        <end position="1003"/>
    </location>
</feature>
<proteinExistence type="predicted"/>
<dbReference type="GO" id="GO:0005886">
    <property type="term" value="C:plasma membrane"/>
    <property type="evidence" value="ECO:0007669"/>
    <property type="project" value="UniProtKB-SubCell"/>
</dbReference>
<dbReference type="CDD" id="cd16922">
    <property type="entry name" value="HATPase_EvgS-ArcB-TorS-like"/>
    <property type="match status" value="1"/>
</dbReference>
<dbReference type="GO" id="GO:0005524">
    <property type="term" value="F:ATP binding"/>
    <property type="evidence" value="ECO:0007669"/>
    <property type="project" value="UniProtKB-KW"/>
</dbReference>
<evidence type="ECO:0000256" key="14">
    <source>
        <dbReference type="ARBA" id="ARBA00058004"/>
    </source>
</evidence>
<evidence type="ECO:0000256" key="12">
    <source>
        <dbReference type="ARBA" id="ARBA00023026"/>
    </source>
</evidence>
<evidence type="ECO:0000256" key="10">
    <source>
        <dbReference type="ARBA" id="ARBA00022989"/>
    </source>
</evidence>
<dbReference type="SMART" id="SM00388">
    <property type="entry name" value="HisKA"/>
    <property type="match status" value="1"/>
</dbReference>
<evidence type="ECO:0000313" key="22">
    <source>
        <dbReference type="EMBL" id="PLC42325.1"/>
    </source>
</evidence>
<evidence type="ECO:0000256" key="5">
    <source>
        <dbReference type="ARBA" id="ARBA00022553"/>
    </source>
</evidence>
<dbReference type="Pfam" id="PF00512">
    <property type="entry name" value="HisKA"/>
    <property type="match status" value="1"/>
</dbReference>
<dbReference type="Proteomes" id="UP000234456">
    <property type="component" value="Unassembled WGS sequence"/>
</dbReference>
<comment type="caution">
    <text evidence="22">The sequence shown here is derived from an EMBL/GenBank/DDBJ whole genome shotgun (WGS) entry which is preliminary data.</text>
</comment>
<protein>
    <recommendedName>
        <fullName evidence="15">Virulence sensor protein BvgS</fullName>
        <ecNumber evidence="3">2.7.13.3</ecNumber>
    </recommendedName>
</protein>
<dbReference type="InterPro" id="IPR004358">
    <property type="entry name" value="Sig_transdc_His_kin-like_C"/>
</dbReference>
<dbReference type="InterPro" id="IPR008207">
    <property type="entry name" value="Sig_transdc_His_kin_Hpt_dom"/>
</dbReference>
<dbReference type="FunFam" id="3.30.565.10:FF:000010">
    <property type="entry name" value="Sensor histidine kinase RcsC"/>
    <property type="match status" value="1"/>
</dbReference>
<keyword evidence="13 18" id="KW-0472">Membrane</keyword>
<dbReference type="InterPro" id="IPR001789">
    <property type="entry name" value="Sig_transdc_resp-reg_receiver"/>
</dbReference>
<keyword evidence="4" id="KW-1003">Cell membrane</keyword>
<feature type="domain" description="Histidine kinase" evidence="19">
    <location>
        <begin position="529"/>
        <end position="751"/>
    </location>
</feature>
<dbReference type="EC" id="2.7.13.3" evidence="3"/>
<dbReference type="CDD" id="cd17546">
    <property type="entry name" value="REC_hyHK_CKI1_RcsC-like"/>
    <property type="match status" value="1"/>
</dbReference>
<dbReference type="PANTHER" id="PTHR45339">
    <property type="entry name" value="HYBRID SIGNAL TRANSDUCTION HISTIDINE KINASE J"/>
    <property type="match status" value="1"/>
</dbReference>
<dbReference type="InterPro" id="IPR003594">
    <property type="entry name" value="HATPase_dom"/>
</dbReference>
<evidence type="ECO:0000256" key="18">
    <source>
        <dbReference type="SAM" id="Phobius"/>
    </source>
</evidence>
<dbReference type="PROSITE" id="PS50109">
    <property type="entry name" value="HIS_KIN"/>
    <property type="match status" value="1"/>
</dbReference>
<accession>A0A2N4TRJ0</accession>
<evidence type="ECO:0000256" key="9">
    <source>
        <dbReference type="ARBA" id="ARBA00022840"/>
    </source>
</evidence>
<evidence type="ECO:0000256" key="7">
    <source>
        <dbReference type="ARBA" id="ARBA00022729"/>
    </source>
</evidence>
<keyword evidence="11" id="KW-0902">Two-component regulatory system</keyword>
<dbReference type="InterPro" id="IPR011006">
    <property type="entry name" value="CheY-like_superfamily"/>
</dbReference>
<keyword evidence="8" id="KW-0547">Nucleotide-binding</keyword>
<dbReference type="PANTHER" id="PTHR45339:SF1">
    <property type="entry name" value="HYBRID SIGNAL TRANSDUCTION HISTIDINE KINASE J"/>
    <property type="match status" value="1"/>
</dbReference>
<dbReference type="AlphaFoldDB" id="A0A2N4TRJ0"/>
<sequence>MTTETQPWYRRVPRFKELGALGVMQRGMLFGGAAVLSLVMVGVAGLATYAKVSNYIAAGREIFLTHKALLLIDVETKQAALQRGVINAEFLWSEHRPAREALLRDFGMQGGRAYLKASPELEAQLSMGDIEQKRPESYSNYLAFSEEQAFTASASARQRGRPLTGYYYSPDERFITIMPPPRSGDPLRDVKAHSLAELIHLLAKDVGDLNDPEVDRRLLETRKVTWVAPHVDPFTGDSVFKLVQPAFEGGKPFIVFVSDLPVKVLADRLAQAPYDGNMLLLSKSGEVLLEGIGSKATSTEAARALTTKVVKDRMWERGLVRPDSSYRDGIFTISEPLSETGWVLVYTYSWRTILNALREPLLAYAAALFIVLAVLWSFVLLFHYRVFQPAYRRSLRVFESENLSRTIIGAAPVGLSLVALDSGAPLLQNDVAGQYRAGGQPLHRRLLDAYGAGQAKAAAGVSQDIEVDGPDGRPAELHVDLLPTKYQGEDALLCSFVDITSRKQTQRALEDARAAADAANRAKSSFLAMMSHEIRTPLNAILGNLELIQRAHALQGAERDRLNVVAASSHTLVALIDDILDFSKIEAGQMHLESIAFDTVDVVESVIAVFLPVAEAKGLALYYEIDPAVAQRYVGDPTRLRQILNNLLSNAIKFTQAGSVRVGVQLLRTQGGQARLAFSVTDTGIGIAADKQEALFQPFVQADTSITRKFGGTGLGLALCRRLAELMSGAVRVESSPGRGSTFTVELVFDAPTASESPMQLLKDLSVSFLCEDETWKQALVPHLQASGANVRVSARPTDLAGECDVLLIHHSGARWLLADEDGLVRRAQRVVDVLDDGPREPVTERGRTLVSSYSLRNLLQALRTSAPKMQVFEEQPREAETQPHAALRVLVAEDNPVNRLLLRDQLKTLGHDVTLAASGGEALERFNAEQYDVVLTDLSMPGMDGFALCRTLRNQGATVPVLAVTAHASAEERLACESAGMNDMLIKPLSIDAIAQALAGVPRPKAPVMQNADSQTAVDAVREDIRPLSGEIWSALTSSFRTSASEARAAVEASDYGRAAKCLHFIKGGFAVVGEVPLTEASHALEVLLRNGGDRDAILQRLHDLEEDAERMFAEREPTARPI</sequence>
<feature type="transmembrane region" description="Helical" evidence="18">
    <location>
        <begin position="28"/>
        <end position="50"/>
    </location>
</feature>
<dbReference type="SMART" id="SM00448">
    <property type="entry name" value="REC"/>
    <property type="match status" value="1"/>
</dbReference>
<evidence type="ECO:0000256" key="11">
    <source>
        <dbReference type="ARBA" id="ARBA00023012"/>
    </source>
</evidence>
<dbReference type="SUPFAM" id="SSF55874">
    <property type="entry name" value="ATPase domain of HSP90 chaperone/DNA topoisomerase II/histidine kinase"/>
    <property type="match status" value="1"/>
</dbReference>
<dbReference type="InterPro" id="IPR003661">
    <property type="entry name" value="HisK_dim/P_dom"/>
</dbReference>
<keyword evidence="6 18" id="KW-0812">Transmembrane</keyword>
<evidence type="ECO:0000313" key="23">
    <source>
        <dbReference type="Proteomes" id="UP000234456"/>
    </source>
</evidence>
<dbReference type="Pfam" id="PF01627">
    <property type="entry name" value="Hpt"/>
    <property type="match status" value="1"/>
</dbReference>
<dbReference type="InterPro" id="IPR036641">
    <property type="entry name" value="HPT_dom_sf"/>
</dbReference>
<dbReference type="InterPro" id="IPR036890">
    <property type="entry name" value="HATPase_C_sf"/>
</dbReference>
<dbReference type="Gene3D" id="3.30.565.10">
    <property type="entry name" value="Histidine kinase-like ATPase, C-terminal domain"/>
    <property type="match status" value="1"/>
</dbReference>
<keyword evidence="7" id="KW-0732">Signal</keyword>
<evidence type="ECO:0000256" key="2">
    <source>
        <dbReference type="ARBA" id="ARBA00004651"/>
    </source>
</evidence>
<dbReference type="EMBL" id="PKQE01000002">
    <property type="protein sequence ID" value="PLC42325.1"/>
    <property type="molecule type" value="Genomic_DNA"/>
</dbReference>
<dbReference type="Gene3D" id="1.20.120.160">
    <property type="entry name" value="HPT domain"/>
    <property type="match status" value="1"/>
</dbReference>
<dbReference type="InterPro" id="IPR005467">
    <property type="entry name" value="His_kinase_dom"/>
</dbReference>
<dbReference type="SMART" id="SM00387">
    <property type="entry name" value="HATPase_c"/>
    <property type="match status" value="1"/>
</dbReference>
<evidence type="ECO:0000256" key="3">
    <source>
        <dbReference type="ARBA" id="ARBA00012438"/>
    </source>
</evidence>
<comment type="catalytic activity">
    <reaction evidence="1">
        <text>ATP + protein L-histidine = ADP + protein N-phospho-L-histidine.</text>
        <dbReference type="EC" id="2.7.13.3"/>
    </reaction>
</comment>
<evidence type="ECO:0000259" key="21">
    <source>
        <dbReference type="PROSITE" id="PS50894"/>
    </source>
</evidence>
<evidence type="ECO:0000256" key="4">
    <source>
        <dbReference type="ARBA" id="ARBA00022475"/>
    </source>
</evidence>
<evidence type="ECO:0000259" key="19">
    <source>
        <dbReference type="PROSITE" id="PS50109"/>
    </source>
</evidence>
<organism evidence="22 23">
    <name type="scientific">Ralstonia pickettii</name>
    <name type="common">Burkholderia pickettii</name>
    <dbReference type="NCBI Taxonomy" id="329"/>
    <lineage>
        <taxon>Bacteria</taxon>
        <taxon>Pseudomonadati</taxon>
        <taxon>Pseudomonadota</taxon>
        <taxon>Betaproteobacteria</taxon>
        <taxon>Burkholderiales</taxon>
        <taxon>Burkholderiaceae</taxon>
        <taxon>Ralstonia</taxon>
    </lineage>
</organism>
<dbReference type="PRINTS" id="PR00344">
    <property type="entry name" value="BCTRLSENSOR"/>
</dbReference>
<evidence type="ECO:0000256" key="16">
    <source>
        <dbReference type="PROSITE-ProRule" id="PRU00110"/>
    </source>
</evidence>
<feature type="domain" description="HPt" evidence="21">
    <location>
        <begin position="1026"/>
        <end position="1117"/>
    </location>
</feature>
<dbReference type="GO" id="GO:0000155">
    <property type="term" value="F:phosphorelay sensor kinase activity"/>
    <property type="evidence" value="ECO:0007669"/>
    <property type="project" value="InterPro"/>
</dbReference>
<keyword evidence="5 17" id="KW-0597">Phosphoprotein</keyword>
<dbReference type="RefSeq" id="WP_102065429.1">
    <property type="nucleotide sequence ID" value="NZ_PKQE01000002.1"/>
</dbReference>
<evidence type="ECO:0000256" key="17">
    <source>
        <dbReference type="PROSITE-ProRule" id="PRU00169"/>
    </source>
</evidence>
<dbReference type="SUPFAM" id="SSF47226">
    <property type="entry name" value="Histidine-containing phosphotransfer domain, HPT domain"/>
    <property type="match status" value="1"/>
</dbReference>
<dbReference type="Pfam" id="PF02518">
    <property type="entry name" value="HATPase_c"/>
    <property type="match status" value="1"/>
</dbReference>
<keyword evidence="12" id="KW-0843">Virulence</keyword>
<gene>
    <name evidence="22" type="ORF">C0Q88_10120</name>
</gene>
<dbReference type="SUPFAM" id="SSF47384">
    <property type="entry name" value="Homodimeric domain of signal transducing histidine kinase"/>
    <property type="match status" value="1"/>
</dbReference>
<evidence type="ECO:0000256" key="13">
    <source>
        <dbReference type="ARBA" id="ARBA00023136"/>
    </source>
</evidence>
<dbReference type="OrthoDB" id="9796305at2"/>